<keyword evidence="1" id="KW-0472">Membrane</keyword>
<evidence type="ECO:0000256" key="1">
    <source>
        <dbReference type="SAM" id="Phobius"/>
    </source>
</evidence>
<dbReference type="InterPro" id="IPR010317">
    <property type="entry name" value="WxLIP_PGBD"/>
</dbReference>
<feature type="domain" description="WxL Interacting Protein host binding" evidence="3">
    <location>
        <begin position="191"/>
        <end position="338"/>
    </location>
</feature>
<dbReference type="InterPro" id="IPR021759">
    <property type="entry name" value="WxLIP_HBD"/>
</dbReference>
<keyword evidence="1" id="KW-0812">Transmembrane</keyword>
<accession>R3TVQ6</accession>
<reference evidence="4 5" key="1">
    <citation type="submission" date="2013-02" db="EMBL/GenBank/DDBJ databases">
        <title>The Genome Sequence of Enterococcus phoeniculicola BAA-412.</title>
        <authorList>
            <consortium name="The Broad Institute Genome Sequencing Platform"/>
            <consortium name="The Broad Institute Genome Sequencing Center for Infectious Disease"/>
            <person name="Earl A.M."/>
            <person name="Gilmore M.S."/>
            <person name="Lebreton F."/>
            <person name="Walker B."/>
            <person name="Young S.K."/>
            <person name="Zeng Q."/>
            <person name="Gargeya S."/>
            <person name="Fitzgerald M."/>
            <person name="Haas B."/>
            <person name="Abouelleil A."/>
            <person name="Alvarado L."/>
            <person name="Arachchi H.M."/>
            <person name="Berlin A.M."/>
            <person name="Chapman S.B."/>
            <person name="Dewar J."/>
            <person name="Goldberg J."/>
            <person name="Griggs A."/>
            <person name="Gujja S."/>
            <person name="Hansen M."/>
            <person name="Howarth C."/>
            <person name="Imamovic A."/>
            <person name="Larimer J."/>
            <person name="McCowan C."/>
            <person name="Murphy C."/>
            <person name="Neiman D."/>
            <person name="Pearson M."/>
            <person name="Priest M."/>
            <person name="Roberts A."/>
            <person name="Saif S."/>
            <person name="Shea T."/>
            <person name="Sisk P."/>
            <person name="Sykes S."/>
            <person name="Wortman J."/>
            <person name="Nusbaum C."/>
            <person name="Birren B."/>
        </authorList>
    </citation>
    <scope>NUCLEOTIDE SEQUENCE [LARGE SCALE GENOMIC DNA]</scope>
    <source>
        <strain evidence="4 5">ATCC BAA-412</strain>
    </source>
</reference>
<dbReference type="Pfam" id="PF06030">
    <property type="entry name" value="WxLIP_PGBD"/>
    <property type="match status" value="1"/>
</dbReference>
<dbReference type="AlphaFoldDB" id="R3TVQ6"/>
<dbReference type="RefSeq" id="WP_010767796.1">
    <property type="nucleotide sequence ID" value="NZ_ASWE01000003.1"/>
</dbReference>
<dbReference type="PATRIC" id="fig|1158610.3.peg.1102"/>
<gene>
    <name evidence="4" type="ORF">UC3_01128</name>
</gene>
<dbReference type="STRING" id="154621.RV11_GL000753"/>
<keyword evidence="5" id="KW-1185">Reference proteome</keyword>
<evidence type="ECO:0000313" key="4">
    <source>
        <dbReference type="EMBL" id="EOL45238.1"/>
    </source>
</evidence>
<dbReference type="EMBL" id="AJAT01000012">
    <property type="protein sequence ID" value="EOL45238.1"/>
    <property type="molecule type" value="Genomic_DNA"/>
</dbReference>
<organism evidence="4 5">
    <name type="scientific">Enterococcus phoeniculicola ATCC BAA-412</name>
    <dbReference type="NCBI Taxonomy" id="1158610"/>
    <lineage>
        <taxon>Bacteria</taxon>
        <taxon>Bacillati</taxon>
        <taxon>Bacillota</taxon>
        <taxon>Bacilli</taxon>
        <taxon>Lactobacillales</taxon>
        <taxon>Enterococcaceae</taxon>
        <taxon>Enterococcus</taxon>
    </lineage>
</organism>
<dbReference type="eggNOG" id="COG4072">
    <property type="taxonomic scope" value="Bacteria"/>
</dbReference>
<feature type="domain" description="WxL Interacting Protein peptidoglycan binding" evidence="2">
    <location>
        <begin position="39"/>
        <end position="180"/>
    </location>
</feature>
<proteinExistence type="predicted"/>
<name>R3TVQ6_9ENTE</name>
<evidence type="ECO:0000313" key="5">
    <source>
        <dbReference type="Proteomes" id="UP000013785"/>
    </source>
</evidence>
<dbReference type="OrthoDB" id="2148359at2"/>
<comment type="caution">
    <text evidence="4">The sequence shown here is derived from an EMBL/GenBank/DDBJ whole genome shotgun (WGS) entry which is preliminary data.</text>
</comment>
<evidence type="ECO:0000259" key="2">
    <source>
        <dbReference type="Pfam" id="PF06030"/>
    </source>
</evidence>
<dbReference type="Pfam" id="PF11797">
    <property type="entry name" value="WxLIP_HBD"/>
    <property type="match status" value="1"/>
</dbReference>
<protein>
    <submittedName>
        <fullName evidence="4">Uncharacterized protein</fullName>
    </submittedName>
</protein>
<sequence>MNIRYKKEAVGIFIGFILILLIGMSSPSHASAVENSASFSVSPVIPEDQENQNYSYFDLLVHPNEEKVLEVNVSNSSDKEITVFAEINVATTNSNVVVDYSWNLENELEKAKKNNENEALLPIKLEDVAYDNTLKYPIPDFVKGDKEIKIPAQSSKKYKLTIQMPSESFDGVLLGGIRFIQKESEESAADQNVQIKNRIAYVIGLLLRENDKEVKPSMVLNQKKIIAGQINGYNKLLVNLQNETPVMLRDVTIKAEIRKKGSDEVLHSFNQTKLRIAPNSNFNLPIDWENQPFKAGEYTADVTVENKAIDGEPEIVNQKWHWDEAFTIESKQAKAVNEKAVVIEEEPSTWSYSQLWMGLFILVFLGLVIWIVRLKKKLKK</sequence>
<dbReference type="Proteomes" id="UP000013785">
    <property type="component" value="Unassembled WGS sequence"/>
</dbReference>
<evidence type="ECO:0000259" key="3">
    <source>
        <dbReference type="Pfam" id="PF11797"/>
    </source>
</evidence>
<dbReference type="HOGENOM" id="CLU_051987_2_0_9"/>
<keyword evidence="1" id="KW-1133">Transmembrane helix</keyword>
<feature type="transmembrane region" description="Helical" evidence="1">
    <location>
        <begin position="355"/>
        <end position="372"/>
    </location>
</feature>